<feature type="chain" id="PRO_5047090429" description="Secreted protein" evidence="1">
    <location>
        <begin position="19"/>
        <end position="88"/>
    </location>
</feature>
<evidence type="ECO:0008006" key="4">
    <source>
        <dbReference type="Google" id="ProtNLM"/>
    </source>
</evidence>
<sequence>MWPVRLWWIISSSHGVKASFRSATQTNFAAPESKVLTLNGDFVEVSESSSFLSKRFMIVLLSALRWLNNVHPLKIKSLVHVKTPLQKP</sequence>
<comment type="caution">
    <text evidence="2">The sequence shown here is derived from an EMBL/GenBank/DDBJ whole genome shotgun (WGS) entry which is preliminary data.</text>
</comment>
<feature type="signal peptide" evidence="1">
    <location>
        <begin position="1"/>
        <end position="18"/>
    </location>
</feature>
<keyword evidence="1" id="KW-0732">Signal</keyword>
<keyword evidence="3" id="KW-1185">Reference proteome</keyword>
<dbReference type="Proteomes" id="UP001595075">
    <property type="component" value="Unassembled WGS sequence"/>
</dbReference>
<organism evidence="2 3">
    <name type="scientific">Oculimacula yallundae</name>
    <dbReference type="NCBI Taxonomy" id="86028"/>
    <lineage>
        <taxon>Eukaryota</taxon>
        <taxon>Fungi</taxon>
        <taxon>Dikarya</taxon>
        <taxon>Ascomycota</taxon>
        <taxon>Pezizomycotina</taxon>
        <taxon>Leotiomycetes</taxon>
        <taxon>Helotiales</taxon>
        <taxon>Ploettnerulaceae</taxon>
        <taxon>Oculimacula</taxon>
    </lineage>
</organism>
<gene>
    <name evidence="2" type="ORF">VTL71DRAFT_14465</name>
</gene>
<name>A0ABR4CJW1_9HELO</name>
<dbReference type="EMBL" id="JAZHXI010000007">
    <property type="protein sequence ID" value="KAL2069786.1"/>
    <property type="molecule type" value="Genomic_DNA"/>
</dbReference>
<evidence type="ECO:0000256" key="1">
    <source>
        <dbReference type="SAM" id="SignalP"/>
    </source>
</evidence>
<proteinExistence type="predicted"/>
<accession>A0ABR4CJW1</accession>
<protein>
    <recommendedName>
        <fullName evidence="4">Secreted protein</fullName>
    </recommendedName>
</protein>
<evidence type="ECO:0000313" key="2">
    <source>
        <dbReference type="EMBL" id="KAL2069786.1"/>
    </source>
</evidence>
<evidence type="ECO:0000313" key="3">
    <source>
        <dbReference type="Proteomes" id="UP001595075"/>
    </source>
</evidence>
<reference evidence="2 3" key="1">
    <citation type="journal article" date="2024" name="Commun. Biol.">
        <title>Comparative genomic analysis of thermophilic fungi reveals convergent evolutionary adaptations and gene losses.</title>
        <authorList>
            <person name="Steindorff A.S."/>
            <person name="Aguilar-Pontes M.V."/>
            <person name="Robinson A.J."/>
            <person name="Andreopoulos B."/>
            <person name="LaButti K."/>
            <person name="Kuo A."/>
            <person name="Mondo S."/>
            <person name="Riley R."/>
            <person name="Otillar R."/>
            <person name="Haridas S."/>
            <person name="Lipzen A."/>
            <person name="Grimwood J."/>
            <person name="Schmutz J."/>
            <person name="Clum A."/>
            <person name="Reid I.D."/>
            <person name="Moisan M.C."/>
            <person name="Butler G."/>
            <person name="Nguyen T.T.M."/>
            <person name="Dewar K."/>
            <person name="Conant G."/>
            <person name="Drula E."/>
            <person name="Henrissat B."/>
            <person name="Hansel C."/>
            <person name="Singer S."/>
            <person name="Hutchinson M.I."/>
            <person name="de Vries R.P."/>
            <person name="Natvig D.O."/>
            <person name="Powell A.J."/>
            <person name="Tsang A."/>
            <person name="Grigoriev I.V."/>
        </authorList>
    </citation>
    <scope>NUCLEOTIDE SEQUENCE [LARGE SCALE GENOMIC DNA]</scope>
    <source>
        <strain evidence="2 3">CBS 494.80</strain>
    </source>
</reference>